<evidence type="ECO:0008006" key="5">
    <source>
        <dbReference type="Google" id="ProtNLM"/>
    </source>
</evidence>
<keyword evidence="2" id="KW-0472">Membrane</keyword>
<feature type="compositionally biased region" description="Basic and acidic residues" evidence="1">
    <location>
        <begin position="307"/>
        <end position="323"/>
    </location>
</feature>
<evidence type="ECO:0000256" key="1">
    <source>
        <dbReference type="SAM" id="MobiDB-lite"/>
    </source>
</evidence>
<evidence type="ECO:0000313" key="3">
    <source>
        <dbReference type="EMBL" id="KGM88185.1"/>
    </source>
</evidence>
<protein>
    <recommendedName>
        <fullName evidence="5">Capsule polysaccharide export protein</fullName>
    </recommendedName>
</protein>
<feature type="region of interest" description="Disordered" evidence="1">
    <location>
        <begin position="1"/>
        <end position="68"/>
    </location>
</feature>
<evidence type="ECO:0000256" key="2">
    <source>
        <dbReference type="SAM" id="Phobius"/>
    </source>
</evidence>
<reference evidence="3 4" key="1">
    <citation type="submission" date="2013-01" db="EMBL/GenBank/DDBJ databases">
        <authorList>
            <person name="Fiebig A."/>
            <person name="Goeker M."/>
            <person name="Klenk H.-P.P."/>
        </authorList>
    </citation>
    <scope>NUCLEOTIDE SEQUENCE [LARGE SCALE GENOMIC DNA]</scope>
    <source>
        <strain evidence="3 4">DSM 17069</strain>
    </source>
</reference>
<feature type="region of interest" description="Disordered" evidence="1">
    <location>
        <begin position="307"/>
        <end position="332"/>
    </location>
</feature>
<keyword evidence="2" id="KW-0812">Transmembrane</keyword>
<name>A0A0A0HLW7_9RHOB</name>
<organism evidence="3 4">
    <name type="scientific">Roseovarius mucosus DSM 17069</name>
    <dbReference type="NCBI Taxonomy" id="1288298"/>
    <lineage>
        <taxon>Bacteria</taxon>
        <taxon>Pseudomonadati</taxon>
        <taxon>Pseudomonadota</taxon>
        <taxon>Alphaproteobacteria</taxon>
        <taxon>Rhodobacterales</taxon>
        <taxon>Roseobacteraceae</taxon>
        <taxon>Roseovarius</taxon>
    </lineage>
</organism>
<comment type="caution">
    <text evidence="3">The sequence shown here is derived from an EMBL/GenBank/DDBJ whole genome shotgun (WGS) entry which is preliminary data.</text>
</comment>
<dbReference type="PATRIC" id="fig|1288298.3.peg.1897"/>
<dbReference type="STRING" id="215743.ROSMUCSMR3_01245"/>
<dbReference type="eggNOG" id="COG3524">
    <property type="taxonomic scope" value="Bacteria"/>
</dbReference>
<dbReference type="HOGENOM" id="CLU_811069_0_0_5"/>
<sequence>MTTKPKARKFRIRRSADSLAPRVATSDDAGAAAPVAETLPPAQEGQVASARETATSQSIDDIRREGLTGRELRMARRMAQKHGLAPTSDFDAVRLLRARGIDPFQRANILELVASDGGNTPPPPPNGPAAASDPGAPQGRVQLPQTVPVARQTLPSTDISPADRRAKEIQEIQRDIGRRRRRRLLLLFSRLAAFVLLPTIVVSYYFYAIATPMYSTKSAFLILSADGGSSTGGGLGGLLPTQFATGQDAIATQEYLESKDAMLRLDEELGFRAHFSDPSIDPLQRLDPDASHETAYKLYRKYVKTRLRPDRRRDPDGGFDRRSRPQRHLFRTPHQICRRARG</sequence>
<accession>A0A0A0HLW7</accession>
<dbReference type="EMBL" id="AONH01000010">
    <property type="protein sequence ID" value="KGM88185.1"/>
    <property type="molecule type" value="Genomic_DNA"/>
</dbReference>
<keyword evidence="2" id="KW-1133">Transmembrane helix</keyword>
<feature type="compositionally biased region" description="Low complexity" evidence="1">
    <location>
        <begin position="128"/>
        <end position="137"/>
    </location>
</feature>
<proteinExistence type="predicted"/>
<dbReference type="Proteomes" id="UP000030021">
    <property type="component" value="Unassembled WGS sequence"/>
</dbReference>
<feature type="compositionally biased region" description="Basic residues" evidence="1">
    <location>
        <begin position="1"/>
        <end position="13"/>
    </location>
</feature>
<dbReference type="AlphaFoldDB" id="A0A0A0HLW7"/>
<gene>
    <name evidence="3" type="ORF">rosmuc_01880</name>
</gene>
<feature type="transmembrane region" description="Helical" evidence="2">
    <location>
        <begin position="184"/>
        <end position="207"/>
    </location>
</feature>
<feature type="region of interest" description="Disordered" evidence="1">
    <location>
        <begin position="114"/>
        <end position="141"/>
    </location>
</feature>
<evidence type="ECO:0000313" key="4">
    <source>
        <dbReference type="Proteomes" id="UP000030021"/>
    </source>
</evidence>